<feature type="domain" description="FMN-binding" evidence="7">
    <location>
        <begin position="100"/>
        <end position="192"/>
    </location>
</feature>
<organism evidence="8 9">
    <name type="scientific">Thalassotalea algicola</name>
    <dbReference type="NCBI Taxonomy" id="2716224"/>
    <lineage>
        <taxon>Bacteria</taxon>
        <taxon>Pseudomonadati</taxon>
        <taxon>Pseudomonadota</taxon>
        <taxon>Gammaproteobacteria</taxon>
        <taxon>Alteromonadales</taxon>
        <taxon>Colwelliaceae</taxon>
        <taxon>Thalassotalea</taxon>
    </lineage>
</organism>
<keyword evidence="3 6" id="KW-0285">Flavoprotein</keyword>
<protein>
    <recommendedName>
        <fullName evidence="6">Ion-translocating oxidoreductase complex subunit G</fullName>
        <ecNumber evidence="6">7.-.-.-</ecNumber>
    </recommendedName>
    <alternativeName>
        <fullName evidence="6">Rnf electron transport complex subunit G</fullName>
    </alternativeName>
</protein>
<keyword evidence="4 6" id="KW-0288">FMN</keyword>
<evidence type="ECO:0000313" key="9">
    <source>
        <dbReference type="Proteomes" id="UP000568664"/>
    </source>
</evidence>
<evidence type="ECO:0000256" key="2">
    <source>
        <dbReference type="ARBA" id="ARBA00022553"/>
    </source>
</evidence>
<keyword evidence="6" id="KW-0997">Cell inner membrane</keyword>
<keyword evidence="1 6" id="KW-0813">Transport</keyword>
<evidence type="ECO:0000256" key="3">
    <source>
        <dbReference type="ARBA" id="ARBA00022630"/>
    </source>
</evidence>
<dbReference type="InterPro" id="IPR007329">
    <property type="entry name" value="FMN-bd"/>
</dbReference>
<dbReference type="NCBIfam" id="NF002519">
    <property type="entry name" value="PRK01908.1"/>
    <property type="match status" value="1"/>
</dbReference>
<evidence type="ECO:0000256" key="4">
    <source>
        <dbReference type="ARBA" id="ARBA00022643"/>
    </source>
</evidence>
<keyword evidence="6" id="KW-1003">Cell membrane</keyword>
<proteinExistence type="inferred from homology"/>
<reference evidence="8 9" key="1">
    <citation type="submission" date="2020-04" db="EMBL/GenBank/DDBJ databases">
        <title>Thalassotalea sp. M1531, isolated from the surface of marine red alga.</title>
        <authorList>
            <person name="Pang L."/>
            <person name="Lu D.-C."/>
        </authorList>
    </citation>
    <scope>NUCLEOTIDE SEQUENCE [LARGE SCALE GENOMIC DNA]</scope>
    <source>
        <strain evidence="8 9">M1531</strain>
    </source>
</reference>
<evidence type="ECO:0000256" key="1">
    <source>
        <dbReference type="ARBA" id="ARBA00022448"/>
    </source>
</evidence>
<evidence type="ECO:0000256" key="5">
    <source>
        <dbReference type="ARBA" id="ARBA00022982"/>
    </source>
</evidence>
<evidence type="ECO:0000313" key="8">
    <source>
        <dbReference type="EMBL" id="NMP32764.1"/>
    </source>
</evidence>
<dbReference type="NCBIfam" id="TIGR01947">
    <property type="entry name" value="rnfG"/>
    <property type="match status" value="1"/>
</dbReference>
<comment type="cofactor">
    <cofactor evidence="6">
        <name>FMN</name>
        <dbReference type="ChEBI" id="CHEBI:58210"/>
    </cofactor>
</comment>
<dbReference type="SMART" id="SM00900">
    <property type="entry name" value="FMN_bind"/>
    <property type="match status" value="1"/>
</dbReference>
<dbReference type="GO" id="GO:0009055">
    <property type="term" value="F:electron transfer activity"/>
    <property type="evidence" value="ECO:0007669"/>
    <property type="project" value="InterPro"/>
</dbReference>
<dbReference type="Proteomes" id="UP000568664">
    <property type="component" value="Unassembled WGS sequence"/>
</dbReference>
<dbReference type="GO" id="GO:0022900">
    <property type="term" value="P:electron transport chain"/>
    <property type="evidence" value="ECO:0007669"/>
    <property type="project" value="UniProtKB-UniRule"/>
</dbReference>
<dbReference type="EMBL" id="JABBXH010000004">
    <property type="protein sequence ID" value="NMP32764.1"/>
    <property type="molecule type" value="Genomic_DNA"/>
</dbReference>
<sequence>MRIAIEKNAKILALFAIACTAVVGLTYELTKGRIKQQEQQELLSTLHAIVPDDAHDNDMSAHCISVNDPLLGANEEQIAYLATKNEQPIAAAITTIAPDGYNGKIHLIVAVNVDGSISGVRTLKHKETPGLGDKIELRKSDWIKDFSGKTLEQLLSNRWAVKKDGGMFDQFTGATITPRAVVKAVKNTAAYFNKHKTTLFEQTNICGADE</sequence>
<dbReference type="EC" id="7.-.-.-" evidence="6"/>
<comment type="subunit">
    <text evidence="6">The complex is composed of six subunits: RnfA, RnfB, RnfC, RnfD, RnfE and RnfG.</text>
</comment>
<feature type="modified residue" description="FMN phosphoryl threonine" evidence="6">
    <location>
        <position position="175"/>
    </location>
</feature>
<gene>
    <name evidence="8" type="primary">rsxG</name>
    <name evidence="6" type="synonym">rnfG</name>
    <name evidence="8" type="ORF">HII17_14480</name>
</gene>
<comment type="function">
    <text evidence="6">Part of a membrane-bound complex that couples electron transfer with translocation of ions across the membrane.</text>
</comment>
<keyword evidence="2 6" id="KW-0597">Phosphoprotein</keyword>
<accession>A0A7Y0Q781</accession>
<dbReference type="InterPro" id="IPR010209">
    <property type="entry name" value="Ion_transpt_RnfG/RsxG"/>
</dbReference>
<comment type="subcellular location">
    <subcellularLocation>
        <location evidence="6">Cell inner membrane</location>
        <topology evidence="6">Single-pass membrane protein</topology>
    </subcellularLocation>
</comment>
<dbReference type="GO" id="GO:0005886">
    <property type="term" value="C:plasma membrane"/>
    <property type="evidence" value="ECO:0007669"/>
    <property type="project" value="UniProtKB-SubCell"/>
</dbReference>
<dbReference type="AlphaFoldDB" id="A0A7Y0Q781"/>
<dbReference type="PANTHER" id="PTHR36118:SF1">
    <property type="entry name" value="ION-TRANSLOCATING OXIDOREDUCTASE COMPLEX SUBUNIT G"/>
    <property type="match status" value="1"/>
</dbReference>
<keyword evidence="9" id="KW-1185">Reference proteome</keyword>
<keyword evidence="6" id="KW-0812">Transmembrane</keyword>
<name>A0A7Y0Q781_9GAMM</name>
<dbReference type="RefSeq" id="WP_169076063.1">
    <property type="nucleotide sequence ID" value="NZ_JABBXH010000004.1"/>
</dbReference>
<keyword evidence="5 6" id="KW-0249">Electron transport</keyword>
<evidence type="ECO:0000256" key="6">
    <source>
        <dbReference type="HAMAP-Rule" id="MF_00479"/>
    </source>
</evidence>
<keyword evidence="6" id="KW-1133">Transmembrane helix</keyword>
<keyword evidence="6" id="KW-0472">Membrane</keyword>
<dbReference type="PIRSF" id="PIRSF006091">
    <property type="entry name" value="E_trnsport_RnfG"/>
    <property type="match status" value="1"/>
</dbReference>
<dbReference type="Pfam" id="PF04205">
    <property type="entry name" value="FMN_bind"/>
    <property type="match status" value="1"/>
</dbReference>
<keyword evidence="6" id="KW-1278">Translocase</keyword>
<evidence type="ECO:0000259" key="7">
    <source>
        <dbReference type="SMART" id="SM00900"/>
    </source>
</evidence>
<dbReference type="HAMAP" id="MF_00479">
    <property type="entry name" value="RsxG_RnfG"/>
    <property type="match status" value="1"/>
</dbReference>
<comment type="caution">
    <text evidence="8">The sequence shown here is derived from an EMBL/GenBank/DDBJ whole genome shotgun (WGS) entry which is preliminary data.</text>
</comment>
<comment type="similarity">
    <text evidence="6">Belongs to the RnfG family.</text>
</comment>
<dbReference type="PANTHER" id="PTHR36118">
    <property type="entry name" value="ION-TRANSLOCATING OXIDOREDUCTASE COMPLEX SUBUNIT G"/>
    <property type="match status" value="1"/>
</dbReference>
<dbReference type="GO" id="GO:0010181">
    <property type="term" value="F:FMN binding"/>
    <property type="evidence" value="ECO:0007669"/>
    <property type="project" value="InterPro"/>
</dbReference>